<protein>
    <submittedName>
        <fullName evidence="1">Uncharacterized protein</fullName>
    </submittedName>
</protein>
<keyword evidence="2" id="KW-1185">Reference proteome</keyword>
<dbReference type="Proteomes" id="UP000579281">
    <property type="component" value="Unassembled WGS sequence"/>
</dbReference>
<name>A0A841L4N1_9FIRM</name>
<accession>A0A841L4N1</accession>
<reference evidence="1 2" key="1">
    <citation type="submission" date="2020-08" db="EMBL/GenBank/DDBJ databases">
        <title>Genomic Encyclopedia of Type Strains, Phase IV (KMG-IV): sequencing the most valuable type-strain genomes for metagenomic binning, comparative biology and taxonomic classification.</title>
        <authorList>
            <person name="Goeker M."/>
        </authorList>
    </citation>
    <scope>NUCLEOTIDE SEQUENCE [LARGE SCALE GENOMIC DNA]</scope>
    <source>
        <strain evidence="1 2">DSM 103526</strain>
    </source>
</reference>
<dbReference type="InterPro" id="IPR005370">
    <property type="entry name" value="UPF0180"/>
</dbReference>
<proteinExistence type="predicted"/>
<organism evidence="1 2">
    <name type="scientific">Anaerosolibacter carboniphilus</name>
    <dbReference type="NCBI Taxonomy" id="1417629"/>
    <lineage>
        <taxon>Bacteria</taxon>
        <taxon>Bacillati</taxon>
        <taxon>Bacillota</taxon>
        <taxon>Clostridia</taxon>
        <taxon>Peptostreptococcales</taxon>
        <taxon>Thermotaleaceae</taxon>
        <taxon>Anaerosolibacter</taxon>
    </lineage>
</organism>
<gene>
    <name evidence="1" type="ORF">HNQ80_004211</name>
</gene>
<evidence type="ECO:0000313" key="1">
    <source>
        <dbReference type="EMBL" id="MBB6218072.1"/>
    </source>
</evidence>
<evidence type="ECO:0000313" key="2">
    <source>
        <dbReference type="Proteomes" id="UP000579281"/>
    </source>
</evidence>
<dbReference type="EMBL" id="JACHEN010000032">
    <property type="protein sequence ID" value="MBB6218072.1"/>
    <property type="molecule type" value="Genomic_DNA"/>
</dbReference>
<dbReference type="Pfam" id="PF03698">
    <property type="entry name" value="UPF0180"/>
    <property type="match status" value="1"/>
</dbReference>
<sequence length="88" mass="9849">MPKVIAIPPGLEAVGKQLEARGYEVVDERYQGYVDTILYDSNYSKLGYLTNFDNVIDMDQGALVVNARGKNVDEIIEAIERGSYESLF</sequence>
<comment type="caution">
    <text evidence="1">The sequence shown here is derived from an EMBL/GenBank/DDBJ whole genome shotgun (WGS) entry which is preliminary data.</text>
</comment>
<dbReference type="AlphaFoldDB" id="A0A841L4N1"/>
<dbReference type="RefSeq" id="WP_184312571.1">
    <property type="nucleotide sequence ID" value="NZ_JACHEN010000032.1"/>
</dbReference>